<dbReference type="GO" id="GO:0003700">
    <property type="term" value="F:DNA-binding transcription factor activity"/>
    <property type="evidence" value="ECO:0007669"/>
    <property type="project" value="TreeGrafter"/>
</dbReference>
<evidence type="ECO:0000256" key="4">
    <source>
        <dbReference type="PROSITE-ProRule" id="PRU00335"/>
    </source>
</evidence>
<keyword evidence="2 4" id="KW-0238">DNA-binding</keyword>
<gene>
    <name evidence="6" type="ORF">TMPK1_11040</name>
</gene>
<dbReference type="SUPFAM" id="SSF48498">
    <property type="entry name" value="Tetracyclin repressor-like, C-terminal domain"/>
    <property type="match status" value="1"/>
</dbReference>
<dbReference type="RefSeq" id="WP_420241928.1">
    <property type="nucleotide sequence ID" value="NZ_BOPV01000001.1"/>
</dbReference>
<dbReference type="InterPro" id="IPR050109">
    <property type="entry name" value="HTH-type_TetR-like_transc_reg"/>
</dbReference>
<dbReference type="InterPro" id="IPR025996">
    <property type="entry name" value="MT1864/Rv1816-like_C"/>
</dbReference>
<organism evidence="6 7">
    <name type="scientific">Roseiterribacter gracilis</name>
    <dbReference type="NCBI Taxonomy" id="2812848"/>
    <lineage>
        <taxon>Bacteria</taxon>
        <taxon>Pseudomonadati</taxon>
        <taxon>Pseudomonadota</taxon>
        <taxon>Alphaproteobacteria</taxon>
        <taxon>Rhodospirillales</taxon>
        <taxon>Roseiterribacteraceae</taxon>
        <taxon>Roseiterribacter</taxon>
    </lineage>
</organism>
<comment type="caution">
    <text evidence="6">The sequence shown here is derived from an EMBL/GenBank/DDBJ whole genome shotgun (WGS) entry which is preliminary data.</text>
</comment>
<dbReference type="GO" id="GO:0000976">
    <property type="term" value="F:transcription cis-regulatory region binding"/>
    <property type="evidence" value="ECO:0007669"/>
    <property type="project" value="TreeGrafter"/>
</dbReference>
<evidence type="ECO:0000256" key="3">
    <source>
        <dbReference type="ARBA" id="ARBA00023163"/>
    </source>
</evidence>
<dbReference type="PANTHER" id="PTHR30055">
    <property type="entry name" value="HTH-TYPE TRANSCRIPTIONAL REGULATOR RUTR"/>
    <property type="match status" value="1"/>
</dbReference>
<feature type="DNA-binding region" description="H-T-H motif" evidence="4">
    <location>
        <begin position="36"/>
        <end position="55"/>
    </location>
</feature>
<dbReference type="Pfam" id="PF13305">
    <property type="entry name" value="TetR_C_33"/>
    <property type="match status" value="1"/>
</dbReference>
<dbReference type="Pfam" id="PF00440">
    <property type="entry name" value="TetR_N"/>
    <property type="match status" value="1"/>
</dbReference>
<proteinExistence type="predicted"/>
<dbReference type="PRINTS" id="PR00455">
    <property type="entry name" value="HTHTETR"/>
</dbReference>
<dbReference type="PANTHER" id="PTHR30055:SF234">
    <property type="entry name" value="HTH-TYPE TRANSCRIPTIONAL REGULATOR BETI"/>
    <property type="match status" value="1"/>
</dbReference>
<dbReference type="EMBL" id="BOPV01000001">
    <property type="protein sequence ID" value="GIL38867.1"/>
    <property type="molecule type" value="Genomic_DNA"/>
</dbReference>
<evidence type="ECO:0000313" key="6">
    <source>
        <dbReference type="EMBL" id="GIL38867.1"/>
    </source>
</evidence>
<keyword evidence="3" id="KW-0804">Transcription</keyword>
<feature type="domain" description="HTH tetR-type" evidence="5">
    <location>
        <begin position="13"/>
        <end position="73"/>
    </location>
</feature>
<dbReference type="InterPro" id="IPR001647">
    <property type="entry name" value="HTH_TetR"/>
</dbReference>
<dbReference type="Proteomes" id="UP000681075">
    <property type="component" value="Unassembled WGS sequence"/>
</dbReference>
<dbReference type="AlphaFoldDB" id="A0A8S8XC30"/>
<reference evidence="6" key="1">
    <citation type="submission" date="2021-02" db="EMBL/GenBank/DDBJ databases">
        <title>Genome sequence of Rhodospirillales sp. strain TMPK1 isolated from soil.</title>
        <authorList>
            <person name="Nakai R."/>
            <person name="Kusada H."/>
            <person name="Tamaki H."/>
        </authorList>
    </citation>
    <scope>NUCLEOTIDE SEQUENCE</scope>
    <source>
        <strain evidence="6">TMPK1</strain>
    </source>
</reference>
<sequence>MSQRAARKTALATHKKSFILEAAQRVFAEHGLEGATMRAIALEAGYTAGAIYFHYASKEEIYADLLDQSLDRVIAATSSAKGRDARARLRAAALAFFDFYADNPRDLDLGFYLVHGMRPAGLTPKLNRALNDKLLASLAPVASALRELGLDEETARHETASLFGHCVGLLLLRHTRRIRLFDADPRALFATGLDRLVKARA</sequence>
<dbReference type="InterPro" id="IPR036271">
    <property type="entry name" value="Tet_transcr_reg_TetR-rel_C_sf"/>
</dbReference>
<accession>A0A8S8XC30</accession>
<keyword evidence="7" id="KW-1185">Reference proteome</keyword>
<dbReference type="SUPFAM" id="SSF46689">
    <property type="entry name" value="Homeodomain-like"/>
    <property type="match status" value="1"/>
</dbReference>
<keyword evidence="1" id="KW-0805">Transcription regulation</keyword>
<evidence type="ECO:0000256" key="2">
    <source>
        <dbReference type="ARBA" id="ARBA00023125"/>
    </source>
</evidence>
<protein>
    <submittedName>
        <fullName evidence="6">TetR family transcriptional regulator</fullName>
    </submittedName>
</protein>
<evidence type="ECO:0000313" key="7">
    <source>
        <dbReference type="Proteomes" id="UP000681075"/>
    </source>
</evidence>
<dbReference type="InterPro" id="IPR009057">
    <property type="entry name" value="Homeodomain-like_sf"/>
</dbReference>
<dbReference type="PROSITE" id="PS50977">
    <property type="entry name" value="HTH_TETR_2"/>
    <property type="match status" value="1"/>
</dbReference>
<evidence type="ECO:0000256" key="1">
    <source>
        <dbReference type="ARBA" id="ARBA00023015"/>
    </source>
</evidence>
<dbReference type="Gene3D" id="1.10.357.10">
    <property type="entry name" value="Tetracycline Repressor, domain 2"/>
    <property type="match status" value="1"/>
</dbReference>
<name>A0A8S8XC30_9PROT</name>
<evidence type="ECO:0000259" key="5">
    <source>
        <dbReference type="PROSITE" id="PS50977"/>
    </source>
</evidence>